<evidence type="ECO:0000256" key="10">
    <source>
        <dbReference type="PROSITE-ProRule" id="PRU01379"/>
    </source>
</evidence>
<dbReference type="SUPFAM" id="SSF53187">
    <property type="entry name" value="Zn-dependent exopeptidases"/>
    <property type="match status" value="1"/>
</dbReference>
<dbReference type="InterPro" id="IPR000834">
    <property type="entry name" value="Peptidase_M14"/>
</dbReference>
<evidence type="ECO:0000256" key="11">
    <source>
        <dbReference type="SAM" id="SignalP"/>
    </source>
</evidence>
<evidence type="ECO:0000256" key="6">
    <source>
        <dbReference type="ARBA" id="ARBA00022729"/>
    </source>
</evidence>
<keyword evidence="4" id="KW-0645">Protease</keyword>
<dbReference type="CDD" id="cd03860">
    <property type="entry name" value="M14_CP_A-B_like"/>
    <property type="match status" value="1"/>
</dbReference>
<dbReference type="Gene3D" id="3.40.630.10">
    <property type="entry name" value="Zn peptidases"/>
    <property type="match status" value="1"/>
</dbReference>
<feature type="signal peptide" evidence="11">
    <location>
        <begin position="1"/>
        <end position="15"/>
    </location>
</feature>
<comment type="caution">
    <text evidence="13">The sequence shown here is derived from an EMBL/GenBank/DDBJ whole genome shotgun (WGS) entry which is preliminary data.</text>
</comment>
<evidence type="ECO:0000313" key="14">
    <source>
        <dbReference type="Proteomes" id="UP000813385"/>
    </source>
</evidence>
<comment type="cofactor">
    <cofactor evidence="1">
        <name>Zn(2+)</name>
        <dbReference type="ChEBI" id="CHEBI:29105"/>
    </cofactor>
</comment>
<dbReference type="PROSITE" id="PS00133">
    <property type="entry name" value="CARBOXYPEPT_ZN_2"/>
    <property type="match status" value="1"/>
</dbReference>
<evidence type="ECO:0000256" key="3">
    <source>
        <dbReference type="ARBA" id="ARBA00022645"/>
    </source>
</evidence>
<dbReference type="FunFam" id="3.40.630.10:FF:000084">
    <property type="entry name" value="Carboxypeptidase B2"/>
    <property type="match status" value="1"/>
</dbReference>
<evidence type="ECO:0000256" key="5">
    <source>
        <dbReference type="ARBA" id="ARBA00022723"/>
    </source>
</evidence>
<dbReference type="GO" id="GO:0006508">
    <property type="term" value="P:proteolysis"/>
    <property type="evidence" value="ECO:0007669"/>
    <property type="project" value="UniProtKB-KW"/>
</dbReference>
<keyword evidence="5" id="KW-0479">Metal-binding</keyword>
<evidence type="ECO:0000256" key="2">
    <source>
        <dbReference type="ARBA" id="ARBA00005988"/>
    </source>
</evidence>
<evidence type="ECO:0000256" key="8">
    <source>
        <dbReference type="ARBA" id="ARBA00022833"/>
    </source>
</evidence>
<dbReference type="PANTHER" id="PTHR11705:SF143">
    <property type="entry name" value="SLL0236 PROTEIN"/>
    <property type="match status" value="1"/>
</dbReference>
<dbReference type="EMBL" id="JAGPXD010000001">
    <property type="protein sequence ID" value="KAH7374809.1"/>
    <property type="molecule type" value="Genomic_DNA"/>
</dbReference>
<dbReference type="Pfam" id="PF00246">
    <property type="entry name" value="Peptidase_M14"/>
    <property type="match status" value="1"/>
</dbReference>
<evidence type="ECO:0000259" key="12">
    <source>
        <dbReference type="PROSITE" id="PS52035"/>
    </source>
</evidence>
<evidence type="ECO:0000256" key="9">
    <source>
        <dbReference type="ARBA" id="ARBA00023049"/>
    </source>
</evidence>
<gene>
    <name evidence="13" type="ORF">B0T11DRAFT_334320</name>
</gene>
<dbReference type="GO" id="GO:0008270">
    <property type="term" value="F:zinc ion binding"/>
    <property type="evidence" value="ECO:0007669"/>
    <property type="project" value="InterPro"/>
</dbReference>
<feature type="domain" description="Peptidase M14" evidence="12">
    <location>
        <begin position="121"/>
        <end position="428"/>
    </location>
</feature>
<dbReference type="AlphaFoldDB" id="A0A8K0X7Z5"/>
<dbReference type="SMART" id="SM00631">
    <property type="entry name" value="Zn_pept"/>
    <property type="match status" value="1"/>
</dbReference>
<keyword evidence="3 13" id="KW-0121">Carboxypeptidase</keyword>
<dbReference type="PANTHER" id="PTHR11705">
    <property type="entry name" value="PROTEASE FAMILY M14 CARBOXYPEPTIDASE A,B"/>
    <property type="match status" value="1"/>
</dbReference>
<dbReference type="OrthoDB" id="3626597at2759"/>
<organism evidence="13 14">
    <name type="scientific">Plectosphaerella cucumerina</name>
    <dbReference type="NCBI Taxonomy" id="40658"/>
    <lineage>
        <taxon>Eukaryota</taxon>
        <taxon>Fungi</taxon>
        <taxon>Dikarya</taxon>
        <taxon>Ascomycota</taxon>
        <taxon>Pezizomycotina</taxon>
        <taxon>Sordariomycetes</taxon>
        <taxon>Hypocreomycetidae</taxon>
        <taxon>Glomerellales</taxon>
        <taxon>Plectosphaerellaceae</taxon>
        <taxon>Plectosphaerella</taxon>
    </lineage>
</organism>
<keyword evidence="6 11" id="KW-0732">Signal</keyword>
<evidence type="ECO:0000256" key="1">
    <source>
        <dbReference type="ARBA" id="ARBA00001947"/>
    </source>
</evidence>
<reference evidence="13" key="1">
    <citation type="journal article" date="2021" name="Nat. Commun.">
        <title>Genetic determinants of endophytism in the Arabidopsis root mycobiome.</title>
        <authorList>
            <person name="Mesny F."/>
            <person name="Miyauchi S."/>
            <person name="Thiergart T."/>
            <person name="Pickel B."/>
            <person name="Atanasova L."/>
            <person name="Karlsson M."/>
            <person name="Huettel B."/>
            <person name="Barry K.W."/>
            <person name="Haridas S."/>
            <person name="Chen C."/>
            <person name="Bauer D."/>
            <person name="Andreopoulos W."/>
            <person name="Pangilinan J."/>
            <person name="LaButti K."/>
            <person name="Riley R."/>
            <person name="Lipzen A."/>
            <person name="Clum A."/>
            <person name="Drula E."/>
            <person name="Henrissat B."/>
            <person name="Kohler A."/>
            <person name="Grigoriev I.V."/>
            <person name="Martin F.M."/>
            <person name="Hacquard S."/>
        </authorList>
    </citation>
    <scope>NUCLEOTIDE SEQUENCE</scope>
    <source>
        <strain evidence="13">MPI-CAGE-AT-0016</strain>
    </source>
</reference>
<dbReference type="GO" id="GO:0004181">
    <property type="term" value="F:metallocarboxypeptidase activity"/>
    <property type="evidence" value="ECO:0007669"/>
    <property type="project" value="InterPro"/>
</dbReference>
<evidence type="ECO:0000256" key="7">
    <source>
        <dbReference type="ARBA" id="ARBA00022801"/>
    </source>
</evidence>
<evidence type="ECO:0000256" key="4">
    <source>
        <dbReference type="ARBA" id="ARBA00022670"/>
    </source>
</evidence>
<dbReference type="SUPFAM" id="SSF54897">
    <property type="entry name" value="Protease propeptides/inhibitors"/>
    <property type="match status" value="1"/>
</dbReference>
<accession>A0A8K0X7Z5</accession>
<protein>
    <submittedName>
        <fullName evidence="13">Carboxypeptidase B</fullName>
    </submittedName>
</protein>
<feature type="chain" id="PRO_5035450870" evidence="11">
    <location>
        <begin position="16"/>
        <end position="428"/>
    </location>
</feature>
<dbReference type="Proteomes" id="UP000813385">
    <property type="component" value="Unassembled WGS sequence"/>
</dbReference>
<proteinExistence type="inferred from homology"/>
<keyword evidence="7" id="KW-0378">Hydrolase</keyword>
<name>A0A8K0X7Z5_9PEZI</name>
<evidence type="ECO:0000313" key="13">
    <source>
        <dbReference type="EMBL" id="KAH7374809.1"/>
    </source>
</evidence>
<comment type="similarity">
    <text evidence="2 10">Belongs to the peptidase M14 family.</text>
</comment>
<keyword evidence="8" id="KW-0862">Zinc</keyword>
<dbReference type="PROSITE" id="PS52035">
    <property type="entry name" value="PEPTIDASE_M14"/>
    <property type="match status" value="1"/>
</dbReference>
<feature type="active site" description="Proton donor/acceptor" evidence="10">
    <location>
        <position position="392"/>
    </location>
</feature>
<keyword evidence="14" id="KW-1185">Reference proteome</keyword>
<dbReference type="PRINTS" id="PR00765">
    <property type="entry name" value="CRBOXYPTASEA"/>
</dbReference>
<dbReference type="InterPro" id="IPR057247">
    <property type="entry name" value="CARBOXYPEPT_ZN_2"/>
</dbReference>
<keyword evidence="9" id="KW-0482">Metalloprotease</keyword>
<sequence>MRSHALTLILPLVVADRLAPRGEFVSYHGYKVVNIDTHGDSSLLEKISSLHTVDLSHETGDHIDLAVAPDDIAAFEALGLSHSVVHDDLGADLALEGDLTPYSGKDDACRAGLPSTDWFNSYHPYEDHLNFTRDLHQAFPDNSKLFTIGKSFEGRDISGIHLWGADGPGSKPAVYWHATTHAREWIATMTVEYIAYQLISGYLKEDSEASWLLDSYDFHIIPVVNPDGFIYSQTTDRMWRKNRQPPNGNLTCIGTDLNRNWPHLWDTPGGASTDPCAQNFRGLAPGDTPEMRAIVAHADTVVAAHPSGVALFIDWHSFSQLILLPYGGNCSASVEGLDAQMALANETAAAIAAVHGTVYIPGPVCGFFGAASGGSMDYAFDIMGAELAWAMELRPTNTAGGGFVLPADQIVPTGEENWAGMKYLLKAM</sequence>